<dbReference type="GO" id="GO:0016020">
    <property type="term" value="C:membrane"/>
    <property type="evidence" value="ECO:0007669"/>
    <property type="project" value="UniProtKB-SubCell"/>
</dbReference>
<feature type="transmembrane region" description="Helical" evidence="15">
    <location>
        <begin position="120"/>
        <end position="141"/>
    </location>
</feature>
<feature type="compositionally biased region" description="Basic and acidic residues" evidence="14">
    <location>
        <begin position="627"/>
        <end position="650"/>
    </location>
</feature>
<organism evidence="17 18">
    <name type="scientific">Tropilaelaps mercedesae</name>
    <dbReference type="NCBI Taxonomy" id="418985"/>
    <lineage>
        <taxon>Eukaryota</taxon>
        <taxon>Metazoa</taxon>
        <taxon>Ecdysozoa</taxon>
        <taxon>Arthropoda</taxon>
        <taxon>Chelicerata</taxon>
        <taxon>Arachnida</taxon>
        <taxon>Acari</taxon>
        <taxon>Parasitiformes</taxon>
        <taxon>Mesostigmata</taxon>
        <taxon>Gamasina</taxon>
        <taxon>Dermanyssoidea</taxon>
        <taxon>Laelapidae</taxon>
        <taxon>Tropilaelaps</taxon>
    </lineage>
</organism>
<evidence type="ECO:0000256" key="9">
    <source>
        <dbReference type="ARBA" id="ARBA00023136"/>
    </source>
</evidence>
<dbReference type="OrthoDB" id="272512at2759"/>
<comment type="pathway">
    <text evidence="13">Phospholipid metabolism.</text>
</comment>
<gene>
    <name evidence="17" type="ORF">BIW11_00924</name>
</gene>
<dbReference type="Pfam" id="PF01553">
    <property type="entry name" value="Acyltransferase"/>
    <property type="match status" value="1"/>
</dbReference>
<comment type="caution">
    <text evidence="17">The sequence shown here is derived from an EMBL/GenBank/DDBJ whole genome shotgun (WGS) entry which is preliminary data.</text>
</comment>
<keyword evidence="6 15" id="KW-0812">Transmembrane</keyword>
<evidence type="ECO:0000256" key="13">
    <source>
        <dbReference type="ARBA" id="ARBA00025707"/>
    </source>
</evidence>
<keyword evidence="7 15" id="KW-1133">Transmembrane helix</keyword>
<evidence type="ECO:0000256" key="15">
    <source>
        <dbReference type="SAM" id="Phobius"/>
    </source>
</evidence>
<evidence type="ECO:0000256" key="2">
    <source>
        <dbReference type="ARBA" id="ARBA00005189"/>
    </source>
</evidence>
<evidence type="ECO:0000256" key="6">
    <source>
        <dbReference type="ARBA" id="ARBA00022692"/>
    </source>
</evidence>
<evidence type="ECO:0000256" key="11">
    <source>
        <dbReference type="ARBA" id="ARBA00023264"/>
    </source>
</evidence>
<dbReference type="InParanoid" id="A0A1V9XME1"/>
<dbReference type="SUPFAM" id="SSF69593">
    <property type="entry name" value="Glycerol-3-phosphate (1)-acyltransferase"/>
    <property type="match status" value="1"/>
</dbReference>
<dbReference type="InterPro" id="IPR002123">
    <property type="entry name" value="Plipid/glycerol_acylTrfase"/>
</dbReference>
<keyword evidence="11" id="KW-1208">Phospholipid metabolism</keyword>
<evidence type="ECO:0000256" key="14">
    <source>
        <dbReference type="SAM" id="MobiDB-lite"/>
    </source>
</evidence>
<evidence type="ECO:0000313" key="18">
    <source>
        <dbReference type="Proteomes" id="UP000192247"/>
    </source>
</evidence>
<evidence type="ECO:0000256" key="4">
    <source>
        <dbReference type="ARBA" id="ARBA00022516"/>
    </source>
</evidence>
<evidence type="ECO:0000256" key="8">
    <source>
        <dbReference type="ARBA" id="ARBA00023098"/>
    </source>
</evidence>
<dbReference type="GO" id="GO:0005783">
    <property type="term" value="C:endoplasmic reticulum"/>
    <property type="evidence" value="ECO:0007669"/>
    <property type="project" value="TreeGrafter"/>
</dbReference>
<keyword evidence="10" id="KW-0594">Phospholipid biosynthesis</keyword>
<dbReference type="InterPro" id="IPR045252">
    <property type="entry name" value="LPCAT1-like"/>
</dbReference>
<feature type="compositionally biased region" description="Basic and acidic residues" evidence="14">
    <location>
        <begin position="30"/>
        <end position="48"/>
    </location>
</feature>
<feature type="region of interest" description="Disordered" evidence="14">
    <location>
        <begin position="1"/>
        <end position="49"/>
    </location>
</feature>
<comment type="subcellular location">
    <subcellularLocation>
        <location evidence="1">Membrane</location>
    </subcellularLocation>
</comment>
<comment type="pathway">
    <text evidence="2">Lipid metabolism.</text>
</comment>
<evidence type="ECO:0000256" key="10">
    <source>
        <dbReference type="ARBA" id="ARBA00023209"/>
    </source>
</evidence>
<sequence length="687" mass="76541">MVKSRDISVSLTKGDISPEPQPHLNDSDNDQEHQRPQPHESIRQDDAKTGSNLAAADVKEHQQISRHLQAAEPSTKSSFGDGAEYVPPKIPNPFFFRVHLTATDKIKVALMTVLVFPVRVLLVSLFLFLTWLGCFVGLLGYSEQELESKPIQGWRRQVPSQAGFIDFLIFRIELMFIWGGLVWEFKGQKATRSQAPLLVCGPHQSFLDGVIVLLSGGQAPCTKIESKSIPLLGTILRFIQPVFVKRSSKESRQTTLSEIKNRATSQEPWSQIVIFPEGTCSNGSVLLKFKQGAFSAGVPVQPVLIRYPNKLNTLTWTWDGPSALKTMWLTACQWQTRMVIEYLPVYRPSEAERCDPGLFAHNVRRLMATALGVGTTELGYDDLRYLVTGDSRQPHHTLAIVKLLKFRAKNGLTPEQLPLDIEKVSSLVAEAETAGLPTRLARSELLTALGVGPSEVAKEFLDVLEMEDDVYQIGVHHDVNNLDKEETQEEQVDLRVLLAALHLANRDGDSAFKCLSGNSVVTPVAPATSALSITTNGIDEETHNDSRYCHADDDNAEPTRPALTQSAFCRLCWLAMQMSAREAVQLFEHFRPSPPTLFEFREFVSRNTDRCKGIAYFDDARRIELGPEAQHRTEGSANQREDGLATERKSTLIKNAAVQKMDSNGSAGNKDPHKTMHISQIKRQKAE</sequence>
<dbReference type="Proteomes" id="UP000192247">
    <property type="component" value="Unassembled WGS sequence"/>
</dbReference>
<evidence type="ECO:0000256" key="5">
    <source>
        <dbReference type="ARBA" id="ARBA00022679"/>
    </source>
</evidence>
<evidence type="ECO:0000259" key="16">
    <source>
        <dbReference type="SMART" id="SM00563"/>
    </source>
</evidence>
<accession>A0A1V9XME1</accession>
<keyword evidence="8" id="KW-0443">Lipid metabolism</keyword>
<evidence type="ECO:0000256" key="3">
    <source>
        <dbReference type="ARBA" id="ARBA00008655"/>
    </source>
</evidence>
<dbReference type="AlphaFoldDB" id="A0A1V9XME1"/>
<dbReference type="STRING" id="418985.A0A1V9XME1"/>
<dbReference type="PANTHER" id="PTHR23063:SF52">
    <property type="entry name" value="LYSOPHOSPHATIDYLCHOLINE ACYLTRANSFERASE"/>
    <property type="match status" value="1"/>
</dbReference>
<dbReference type="GO" id="GO:0008654">
    <property type="term" value="P:phospholipid biosynthetic process"/>
    <property type="evidence" value="ECO:0007669"/>
    <property type="project" value="UniProtKB-KW"/>
</dbReference>
<name>A0A1V9XME1_9ACAR</name>
<feature type="domain" description="Phospholipid/glycerol acyltransferase" evidence="16">
    <location>
        <begin position="197"/>
        <end position="308"/>
    </location>
</feature>
<keyword evidence="5 17" id="KW-0808">Transferase</keyword>
<protein>
    <submittedName>
        <fullName evidence="17">Lysophosphatidylcholine acyltransferase 1-like</fullName>
    </submittedName>
</protein>
<keyword evidence="4" id="KW-0444">Lipid biosynthesis</keyword>
<feature type="region of interest" description="Disordered" evidence="14">
    <location>
        <begin position="627"/>
        <end position="687"/>
    </location>
</feature>
<keyword evidence="9 15" id="KW-0472">Membrane</keyword>
<dbReference type="SMART" id="SM00563">
    <property type="entry name" value="PlsC"/>
    <property type="match status" value="1"/>
</dbReference>
<reference evidence="17 18" key="1">
    <citation type="journal article" date="2017" name="Gigascience">
        <title>Draft genome of the honey bee ectoparasitic mite, Tropilaelaps mercedesae, is shaped by the parasitic life history.</title>
        <authorList>
            <person name="Dong X."/>
            <person name="Armstrong S.D."/>
            <person name="Xia D."/>
            <person name="Makepeace B.L."/>
            <person name="Darby A.C."/>
            <person name="Kadowaki T."/>
        </authorList>
    </citation>
    <scope>NUCLEOTIDE SEQUENCE [LARGE SCALE GENOMIC DNA]</scope>
    <source>
        <strain evidence="17">Wuxi-XJTLU</strain>
    </source>
</reference>
<evidence type="ECO:0000256" key="7">
    <source>
        <dbReference type="ARBA" id="ARBA00022989"/>
    </source>
</evidence>
<evidence type="ECO:0000256" key="1">
    <source>
        <dbReference type="ARBA" id="ARBA00004370"/>
    </source>
</evidence>
<evidence type="ECO:0000313" key="17">
    <source>
        <dbReference type="EMBL" id="OQR74657.1"/>
    </source>
</evidence>
<keyword evidence="12 17" id="KW-0012">Acyltransferase</keyword>
<dbReference type="GO" id="GO:0042171">
    <property type="term" value="F:lysophosphatidic acid acyltransferase activity"/>
    <property type="evidence" value="ECO:0007669"/>
    <property type="project" value="TreeGrafter"/>
</dbReference>
<dbReference type="GO" id="GO:0008374">
    <property type="term" value="F:O-acyltransferase activity"/>
    <property type="evidence" value="ECO:0007669"/>
    <property type="project" value="InterPro"/>
</dbReference>
<dbReference type="CDD" id="cd07991">
    <property type="entry name" value="LPLAT_LPCAT1-like"/>
    <property type="match status" value="1"/>
</dbReference>
<proteinExistence type="inferred from homology"/>
<keyword evidence="18" id="KW-1185">Reference proteome</keyword>
<dbReference type="PANTHER" id="PTHR23063">
    <property type="entry name" value="PHOSPHOLIPID ACYLTRANSFERASE"/>
    <property type="match status" value="1"/>
</dbReference>
<comment type="similarity">
    <text evidence="3">Belongs to the 1-acyl-sn-glycerol-3-phosphate acyltransferase family.</text>
</comment>
<dbReference type="EMBL" id="MNPL01007609">
    <property type="protein sequence ID" value="OQR74657.1"/>
    <property type="molecule type" value="Genomic_DNA"/>
</dbReference>
<evidence type="ECO:0000256" key="12">
    <source>
        <dbReference type="ARBA" id="ARBA00023315"/>
    </source>
</evidence>